<dbReference type="SUPFAM" id="SSF53383">
    <property type="entry name" value="PLP-dependent transferases"/>
    <property type="match status" value="1"/>
</dbReference>
<dbReference type="STRING" id="416944.SAMN05421548_11045"/>
<protein>
    <submittedName>
        <fullName evidence="10">Cysteine desulfurase</fullName>
    </submittedName>
</protein>
<evidence type="ECO:0000256" key="5">
    <source>
        <dbReference type="ARBA" id="ARBA00022898"/>
    </source>
</evidence>
<keyword evidence="6" id="KW-0408">Iron</keyword>
<evidence type="ECO:0000259" key="9">
    <source>
        <dbReference type="Pfam" id="PF00266"/>
    </source>
</evidence>
<dbReference type="AlphaFoldDB" id="A0A1G6P8B0"/>
<dbReference type="EMBL" id="FMYQ01000010">
    <property type="protein sequence ID" value="SDC75844.1"/>
    <property type="molecule type" value="Genomic_DNA"/>
</dbReference>
<dbReference type="GO" id="GO:0051536">
    <property type="term" value="F:iron-sulfur cluster binding"/>
    <property type="evidence" value="ECO:0007669"/>
    <property type="project" value="UniProtKB-KW"/>
</dbReference>
<keyword evidence="3" id="KW-0808">Transferase</keyword>
<dbReference type="OrthoDB" id="9808002at2"/>
<organism evidence="10 11">
    <name type="scientific">Paraburkholderia lycopersici</name>
    <dbReference type="NCBI Taxonomy" id="416944"/>
    <lineage>
        <taxon>Bacteria</taxon>
        <taxon>Pseudomonadati</taxon>
        <taxon>Pseudomonadota</taxon>
        <taxon>Betaproteobacteria</taxon>
        <taxon>Burkholderiales</taxon>
        <taxon>Burkholderiaceae</taxon>
        <taxon>Paraburkholderia</taxon>
    </lineage>
</organism>
<dbReference type="Gene3D" id="3.90.1150.10">
    <property type="entry name" value="Aspartate Aminotransferase, domain 1"/>
    <property type="match status" value="1"/>
</dbReference>
<dbReference type="PANTHER" id="PTHR11601:SF34">
    <property type="entry name" value="CYSTEINE DESULFURASE"/>
    <property type="match status" value="1"/>
</dbReference>
<dbReference type="InterPro" id="IPR015422">
    <property type="entry name" value="PyrdxlP-dep_Trfase_small"/>
</dbReference>
<evidence type="ECO:0000256" key="4">
    <source>
        <dbReference type="ARBA" id="ARBA00022723"/>
    </source>
</evidence>
<evidence type="ECO:0000256" key="2">
    <source>
        <dbReference type="ARBA" id="ARBA00006490"/>
    </source>
</evidence>
<keyword evidence="7" id="KW-0411">Iron-sulfur</keyword>
<keyword evidence="4" id="KW-0479">Metal-binding</keyword>
<dbReference type="InterPro" id="IPR015424">
    <property type="entry name" value="PyrdxlP-dep_Trfase"/>
</dbReference>
<dbReference type="GO" id="GO:0031071">
    <property type="term" value="F:cysteine desulfurase activity"/>
    <property type="evidence" value="ECO:0007669"/>
    <property type="project" value="UniProtKB-EC"/>
</dbReference>
<evidence type="ECO:0000256" key="6">
    <source>
        <dbReference type="ARBA" id="ARBA00023004"/>
    </source>
</evidence>
<dbReference type="Pfam" id="PF00266">
    <property type="entry name" value="Aminotran_5"/>
    <property type="match status" value="1"/>
</dbReference>
<evidence type="ECO:0000256" key="8">
    <source>
        <dbReference type="ARBA" id="ARBA00050776"/>
    </source>
</evidence>
<dbReference type="RefSeq" id="WP_091997298.1">
    <property type="nucleotide sequence ID" value="NZ_FMYQ01000010.1"/>
</dbReference>
<keyword evidence="5" id="KW-0663">Pyridoxal phosphate</keyword>
<dbReference type="GO" id="GO:0046872">
    <property type="term" value="F:metal ion binding"/>
    <property type="evidence" value="ECO:0007669"/>
    <property type="project" value="UniProtKB-KW"/>
</dbReference>
<comment type="similarity">
    <text evidence="2">Belongs to the class-V pyridoxal-phosphate-dependent aminotransferase family. NifS/IscS subfamily.</text>
</comment>
<evidence type="ECO:0000313" key="10">
    <source>
        <dbReference type="EMBL" id="SDC75844.1"/>
    </source>
</evidence>
<feature type="domain" description="Aminotransferase class V" evidence="9">
    <location>
        <begin position="2"/>
        <end position="363"/>
    </location>
</feature>
<dbReference type="PIRSF" id="PIRSF005572">
    <property type="entry name" value="NifS"/>
    <property type="match status" value="1"/>
</dbReference>
<dbReference type="InterPro" id="IPR016454">
    <property type="entry name" value="Cysteine_dSase"/>
</dbReference>
<comment type="catalytic activity">
    <reaction evidence="8">
        <text>(sulfur carrier)-H + L-cysteine = (sulfur carrier)-SH + L-alanine</text>
        <dbReference type="Rhea" id="RHEA:43892"/>
        <dbReference type="Rhea" id="RHEA-COMP:14737"/>
        <dbReference type="Rhea" id="RHEA-COMP:14739"/>
        <dbReference type="ChEBI" id="CHEBI:29917"/>
        <dbReference type="ChEBI" id="CHEBI:35235"/>
        <dbReference type="ChEBI" id="CHEBI:57972"/>
        <dbReference type="ChEBI" id="CHEBI:64428"/>
        <dbReference type="EC" id="2.8.1.7"/>
    </reaction>
</comment>
<dbReference type="PANTHER" id="PTHR11601">
    <property type="entry name" value="CYSTEINE DESULFURYLASE FAMILY MEMBER"/>
    <property type="match status" value="1"/>
</dbReference>
<evidence type="ECO:0000256" key="1">
    <source>
        <dbReference type="ARBA" id="ARBA00001933"/>
    </source>
</evidence>
<dbReference type="Gene3D" id="1.10.260.50">
    <property type="match status" value="1"/>
</dbReference>
<sequence>MIYLDHNATTPPAPGVVQAMLATMTDGWANASSQHPLGQQAKRALAAARASVARALGCKPSEAIFTSGATEANHLAVLGLHAAAREAGRPRIVFSAVEHAGHLALARVLAAQGVPVDFIGVRADGMLDLDEAARLIGADVGLVSLMAANNETGVLMPVADVRALAHAVGARMHVDATQFIGKAPFDFAALGVEAVSLSAHKLRGPKGIGALLLRQGVALRPQMQGSQERHRRGGTENLPAIVGFAAALDALGDVEAKAARVAHLRDALEAGLQRALPGVRVFGAGAPRVGCTSYLRFGQLPAEVVLQRLEQLGVCASSGAACSSGGSEPSHVLAAMGVPRDDALAAVRLSLGEATTARDIEYLLATLPPLLAPLLENDAAHAA</sequence>
<dbReference type="Gene3D" id="3.40.640.10">
    <property type="entry name" value="Type I PLP-dependent aspartate aminotransferase-like (Major domain)"/>
    <property type="match status" value="1"/>
</dbReference>
<dbReference type="InterPro" id="IPR015421">
    <property type="entry name" value="PyrdxlP-dep_Trfase_major"/>
</dbReference>
<accession>A0A1G6P8B0</accession>
<evidence type="ECO:0000313" key="11">
    <source>
        <dbReference type="Proteomes" id="UP000198908"/>
    </source>
</evidence>
<dbReference type="InterPro" id="IPR000192">
    <property type="entry name" value="Aminotrans_V_dom"/>
</dbReference>
<comment type="cofactor">
    <cofactor evidence="1">
        <name>pyridoxal 5'-phosphate</name>
        <dbReference type="ChEBI" id="CHEBI:597326"/>
    </cofactor>
</comment>
<name>A0A1G6P8B0_9BURK</name>
<gene>
    <name evidence="10" type="ORF">SAMN05421548_11045</name>
</gene>
<proteinExistence type="inferred from homology"/>
<dbReference type="Proteomes" id="UP000198908">
    <property type="component" value="Unassembled WGS sequence"/>
</dbReference>
<keyword evidence="11" id="KW-1185">Reference proteome</keyword>
<evidence type="ECO:0000256" key="7">
    <source>
        <dbReference type="ARBA" id="ARBA00023014"/>
    </source>
</evidence>
<evidence type="ECO:0000256" key="3">
    <source>
        <dbReference type="ARBA" id="ARBA00022679"/>
    </source>
</evidence>
<reference evidence="11" key="1">
    <citation type="submission" date="2016-09" db="EMBL/GenBank/DDBJ databases">
        <authorList>
            <person name="Varghese N."/>
            <person name="Submissions S."/>
        </authorList>
    </citation>
    <scope>NUCLEOTIDE SEQUENCE [LARGE SCALE GENOMIC DNA]</scope>
    <source>
        <strain evidence="11">TNe-862</strain>
    </source>
</reference>